<organism evidence="2 3">
    <name type="scientific">Vibrio xiamenensis</name>
    <dbReference type="NCBI Taxonomy" id="861298"/>
    <lineage>
        <taxon>Bacteria</taxon>
        <taxon>Pseudomonadati</taxon>
        <taxon>Pseudomonadota</taxon>
        <taxon>Gammaproteobacteria</taxon>
        <taxon>Vibrionales</taxon>
        <taxon>Vibrionaceae</taxon>
        <taxon>Vibrio</taxon>
    </lineage>
</organism>
<feature type="domain" description="Up-regulated in Daf-2" evidence="1">
    <location>
        <begin position="3"/>
        <end position="184"/>
    </location>
</feature>
<dbReference type="EMBL" id="FNDD01000016">
    <property type="protein sequence ID" value="SDH44773.1"/>
    <property type="molecule type" value="Genomic_DNA"/>
</dbReference>
<evidence type="ECO:0000259" key="1">
    <source>
        <dbReference type="Pfam" id="PF18457"/>
    </source>
</evidence>
<dbReference type="InterPro" id="IPR041157">
    <property type="entry name" value="PUD1/2"/>
</dbReference>
<dbReference type="OrthoDB" id="5917753at2"/>
<dbReference type="Pfam" id="PF18457">
    <property type="entry name" value="PUD1_2"/>
    <property type="match status" value="1"/>
</dbReference>
<dbReference type="PANTHER" id="PTHR31557">
    <property type="entry name" value="5C820-RELATED-RELATED"/>
    <property type="match status" value="1"/>
</dbReference>
<reference evidence="2 3" key="1">
    <citation type="submission" date="2016-10" db="EMBL/GenBank/DDBJ databases">
        <authorList>
            <person name="de Groot N.N."/>
        </authorList>
    </citation>
    <scope>NUCLEOTIDE SEQUENCE [LARGE SCALE GENOMIC DNA]</scope>
    <source>
        <strain evidence="2 3">CGMCC 1.10228</strain>
    </source>
</reference>
<dbReference type="PANTHER" id="PTHR31557:SF1">
    <property type="entry name" value="UP-REGULATED IN DAF-2 DOMAIN-CONTAINING PROTEIN"/>
    <property type="match status" value="1"/>
</dbReference>
<dbReference type="STRING" id="861298.SAMN04488136_11665"/>
<protein>
    <recommendedName>
        <fullName evidence="1">Up-regulated in Daf-2 domain-containing protein</fullName>
    </recommendedName>
</protein>
<proteinExistence type="predicted"/>
<gene>
    <name evidence="2" type="ORF">SAMN04488136_11665</name>
</gene>
<keyword evidence="3" id="KW-1185">Reference proteome</keyword>
<dbReference type="RefSeq" id="WP_093275016.1">
    <property type="nucleotide sequence ID" value="NZ_FNDD01000016.1"/>
</dbReference>
<dbReference type="AlphaFoldDB" id="A0A1G8CHT3"/>
<dbReference type="Gene3D" id="2.60.40.3820">
    <property type="match status" value="2"/>
</dbReference>
<evidence type="ECO:0000313" key="3">
    <source>
        <dbReference type="Proteomes" id="UP000198854"/>
    </source>
</evidence>
<dbReference type="Proteomes" id="UP000198854">
    <property type="component" value="Unassembled WGS sequence"/>
</dbReference>
<name>A0A1G8CHT3_9VIBR</name>
<accession>A0A1G8CHT3</accession>
<evidence type="ECO:0000313" key="2">
    <source>
        <dbReference type="EMBL" id="SDH44773.1"/>
    </source>
</evidence>
<sequence length="198" mass="21833">MTTHRSAKVRIENKTGQRVLSVSVGHKYSNDYKSEHSWQGPIETNTKTAPADDMVVEFNTGFMTTGRDWWVVNWVTEDGKTHITDPKNMRGLMDFLEKGGLALLEPMAALKKLLVDTTMPELDKAADVSNALTNAIVKALCNTESTSGFKQHILREEDEKQTTVIVLKPDGVEFHSKSGTSKTGAKVLPIEDSLAKAS</sequence>